<dbReference type="InterPro" id="IPR008886">
    <property type="entry name" value="UPF0227/Esterase_YqiA"/>
</dbReference>
<dbReference type="STRING" id="608538.HTH_1300"/>
<gene>
    <name evidence="1" type="ordered locus">HTH_1300</name>
</gene>
<organism evidence="1 2">
    <name type="scientific">Hydrogenobacter thermophilus (strain DSM 6534 / IAM 12695 / TK-6)</name>
    <dbReference type="NCBI Taxonomy" id="608538"/>
    <lineage>
        <taxon>Bacteria</taxon>
        <taxon>Pseudomonadati</taxon>
        <taxon>Aquificota</taxon>
        <taxon>Aquificia</taxon>
        <taxon>Aquificales</taxon>
        <taxon>Aquificaceae</taxon>
        <taxon>Hydrogenobacter</taxon>
    </lineage>
</organism>
<proteinExistence type="predicted"/>
<keyword evidence="2" id="KW-1185">Reference proteome</keyword>
<dbReference type="OrthoDB" id="128799at2"/>
<sequence length="234" mass="26983">MYIYEEVNPERLLIHLHGFASDLKSSKVRTLRDYALEKKSFSFFAMDMDYHTTTTSKTLAVLNALVLGFSHTYQQILLSGSSHGAYVILNYLKLYSPENIKGVFLFAPSYSTLQLTVAQEGTQKCERWLKGEEELKIVECETGINLTIHRDFAKDILERGYEIILNGEVRFPQKPPAHILIVHGTEDKIVPVEHSRIFAQKVKVKKYLELKDDHRLSSTFEKIVWQEGILEIFD</sequence>
<dbReference type="AlphaFoldDB" id="D3DIV1"/>
<evidence type="ECO:0008006" key="3">
    <source>
        <dbReference type="Google" id="ProtNLM"/>
    </source>
</evidence>
<name>D3DIV1_HYDTT</name>
<dbReference type="RefSeq" id="WP_012963933.1">
    <property type="nucleotide sequence ID" value="NC_013799.1"/>
</dbReference>
<dbReference type="EMBL" id="AP011112">
    <property type="protein sequence ID" value="BAI69753.1"/>
    <property type="molecule type" value="Genomic_DNA"/>
</dbReference>
<dbReference type="Pfam" id="PF05728">
    <property type="entry name" value="UPF0227"/>
    <property type="match status" value="1"/>
</dbReference>
<dbReference type="InterPro" id="IPR029058">
    <property type="entry name" value="AB_hydrolase_fold"/>
</dbReference>
<dbReference type="eggNOG" id="COG1073">
    <property type="taxonomic scope" value="Bacteria"/>
</dbReference>
<dbReference type="KEGG" id="hth:HTH_1300"/>
<evidence type="ECO:0000313" key="2">
    <source>
        <dbReference type="Proteomes" id="UP000002574"/>
    </source>
</evidence>
<dbReference type="KEGG" id="hte:Hydth_1292"/>
<accession>D3DIV1</accession>
<reference evidence="1 2" key="1">
    <citation type="journal article" date="2010" name="J. Bacteriol.">
        <title>Complete genome sequence of the thermophilic, obligately chemolithoautotrophic hydrogen-oxidizing bacterium Hydrogenobacter thermophilus TK-6.</title>
        <authorList>
            <person name="Arai H."/>
            <person name="Kanbe H."/>
            <person name="Ishii M."/>
            <person name="Igarashi Y."/>
        </authorList>
    </citation>
    <scope>NUCLEOTIDE SEQUENCE [LARGE SCALE GENOMIC DNA]</scope>
    <source>
        <strain evidence="2">DSM 6534 / IAM 12695 / TK-6 [Tokyo]</strain>
    </source>
</reference>
<dbReference type="Gene3D" id="3.40.50.1820">
    <property type="entry name" value="alpha/beta hydrolase"/>
    <property type="match status" value="1"/>
</dbReference>
<protein>
    <recommendedName>
        <fullName evidence="3">Alpha/beta hydrolase</fullName>
    </recommendedName>
</protein>
<dbReference type="Proteomes" id="UP000002574">
    <property type="component" value="Chromosome"/>
</dbReference>
<dbReference type="SUPFAM" id="SSF53474">
    <property type="entry name" value="alpha/beta-Hydrolases"/>
    <property type="match status" value="1"/>
</dbReference>
<evidence type="ECO:0000313" key="1">
    <source>
        <dbReference type="EMBL" id="BAI69753.1"/>
    </source>
</evidence>